<accession>A0AAN9TJ87</accession>
<feature type="compositionally biased region" description="Polar residues" evidence="6">
    <location>
        <begin position="24"/>
        <end position="68"/>
    </location>
</feature>
<feature type="compositionally biased region" description="Basic residues" evidence="6">
    <location>
        <begin position="109"/>
        <end position="124"/>
    </location>
</feature>
<dbReference type="PANTHER" id="PTHR14167">
    <property type="entry name" value="SH3 DOMAIN-CONTAINING"/>
    <property type="match status" value="1"/>
</dbReference>
<feature type="region of interest" description="Disordered" evidence="6">
    <location>
        <begin position="1"/>
        <end position="255"/>
    </location>
</feature>
<feature type="compositionally biased region" description="Polar residues" evidence="6">
    <location>
        <begin position="230"/>
        <end position="241"/>
    </location>
</feature>
<evidence type="ECO:0000313" key="8">
    <source>
        <dbReference type="EMBL" id="KAK7595277.1"/>
    </source>
</evidence>
<dbReference type="SUPFAM" id="SSF50044">
    <property type="entry name" value="SH3-domain"/>
    <property type="match status" value="2"/>
</dbReference>
<name>A0AAN9TJ87_9HEMI</name>
<dbReference type="Proteomes" id="UP001367676">
    <property type="component" value="Unassembled WGS sequence"/>
</dbReference>
<dbReference type="InterPro" id="IPR001452">
    <property type="entry name" value="SH3_domain"/>
</dbReference>
<keyword evidence="4" id="KW-0472">Membrane</keyword>
<sequence>MTSDASEGLKIPTRPAPPPPKIGDSTNGLARRNTTFVASEMTRPSNISSRAERFTYQSVPRSRSTSDISGGRRKPAPPRPPPPKLPPITAETNVHPKHQSIKIKLPGFKSRKKYQQNNKPHVHVWRAPSNKSHPLVGSLIDLQSPPKSPFIDNGSSSDDSSVDSFDSDSGGPSSTDNQNDFSNGWNGSQVESGFEDDFDRISTPSSSDPWSDSKADPFSPQRRIAPSHSMEGSGNSNNKFDISNDDPKSKKHILSSPSIFKPTVIRPSIPIFESKSGYSSSFKNDDDSIDGSPPMPSIPPPPPPPEVLEVLAHGPPIPPRPAKSYDPSKKGAEKPYCIALYDYVGDVAEDLCFKENDTIILKRRVNEEWLEGEVNGKTGIFPVCFVDIKVSLNGNNDTDFNKIAITLFDYRAQTWDDLDIKEGDLIRVIGEVDENWLYGECNGKQGQFPKNYTAEYLLN</sequence>
<proteinExistence type="predicted"/>
<comment type="subcellular location">
    <subcellularLocation>
        <location evidence="1">Membrane</location>
        <topology evidence="1">Peripheral membrane protein</topology>
    </subcellularLocation>
</comment>
<dbReference type="PRINTS" id="PR00499">
    <property type="entry name" value="P67PHOX"/>
</dbReference>
<comment type="caution">
    <text evidence="8">The sequence shown here is derived from an EMBL/GenBank/DDBJ whole genome shotgun (WGS) entry which is preliminary data.</text>
</comment>
<evidence type="ECO:0000259" key="7">
    <source>
        <dbReference type="PROSITE" id="PS50002"/>
    </source>
</evidence>
<dbReference type="PROSITE" id="PS50002">
    <property type="entry name" value="SH3"/>
    <property type="match status" value="2"/>
</dbReference>
<keyword evidence="9" id="KW-1185">Reference proteome</keyword>
<dbReference type="AlphaFoldDB" id="A0AAN9TJ87"/>
<feature type="domain" description="SH3" evidence="7">
    <location>
        <begin position="399"/>
        <end position="458"/>
    </location>
</feature>
<evidence type="ECO:0000256" key="5">
    <source>
        <dbReference type="PROSITE-ProRule" id="PRU00192"/>
    </source>
</evidence>
<dbReference type="PRINTS" id="PR00452">
    <property type="entry name" value="SH3DOMAIN"/>
</dbReference>
<evidence type="ECO:0000313" key="9">
    <source>
        <dbReference type="Proteomes" id="UP001367676"/>
    </source>
</evidence>
<gene>
    <name evidence="8" type="ORF">V9T40_013102</name>
</gene>
<dbReference type="EMBL" id="JBBCAQ010000018">
    <property type="protein sequence ID" value="KAK7595277.1"/>
    <property type="molecule type" value="Genomic_DNA"/>
</dbReference>
<keyword evidence="3" id="KW-0175">Coiled coil</keyword>
<evidence type="ECO:0000256" key="3">
    <source>
        <dbReference type="ARBA" id="ARBA00023054"/>
    </source>
</evidence>
<reference evidence="8 9" key="1">
    <citation type="submission" date="2024-03" db="EMBL/GenBank/DDBJ databases">
        <title>Adaptation during the transition from Ophiocordyceps entomopathogen to insect associate is accompanied by gene loss and intensified selection.</title>
        <authorList>
            <person name="Ward C.M."/>
            <person name="Onetto C.A."/>
            <person name="Borneman A.R."/>
        </authorList>
    </citation>
    <scope>NUCLEOTIDE SEQUENCE [LARGE SCALE GENOMIC DNA]</scope>
    <source>
        <strain evidence="8">AWRI1</strain>
        <tissue evidence="8">Single Adult Female</tissue>
    </source>
</reference>
<evidence type="ECO:0000256" key="1">
    <source>
        <dbReference type="ARBA" id="ARBA00004170"/>
    </source>
</evidence>
<feature type="compositionally biased region" description="Polar residues" evidence="6">
    <location>
        <begin position="177"/>
        <end position="191"/>
    </location>
</feature>
<dbReference type="InterPro" id="IPR050384">
    <property type="entry name" value="Endophilin_SH3RF"/>
</dbReference>
<feature type="domain" description="SH3" evidence="7">
    <location>
        <begin position="332"/>
        <end position="391"/>
    </location>
</feature>
<feature type="compositionally biased region" description="Pro residues" evidence="6">
    <location>
        <begin position="77"/>
        <end position="86"/>
    </location>
</feature>
<feature type="region of interest" description="Disordered" evidence="6">
    <location>
        <begin position="276"/>
        <end position="306"/>
    </location>
</feature>
<evidence type="ECO:0000256" key="6">
    <source>
        <dbReference type="SAM" id="MobiDB-lite"/>
    </source>
</evidence>
<protein>
    <recommendedName>
        <fullName evidence="7">SH3 domain-containing protein</fullName>
    </recommendedName>
</protein>
<keyword evidence="2 5" id="KW-0728">SH3 domain</keyword>
<feature type="compositionally biased region" description="Pro residues" evidence="6">
    <location>
        <begin position="293"/>
        <end position="306"/>
    </location>
</feature>
<dbReference type="Gene3D" id="2.30.30.40">
    <property type="entry name" value="SH3 Domains"/>
    <property type="match status" value="2"/>
</dbReference>
<evidence type="ECO:0000256" key="4">
    <source>
        <dbReference type="ARBA" id="ARBA00023136"/>
    </source>
</evidence>
<feature type="compositionally biased region" description="Low complexity" evidence="6">
    <location>
        <begin position="152"/>
        <end position="176"/>
    </location>
</feature>
<dbReference type="SMART" id="SM00326">
    <property type="entry name" value="SH3"/>
    <property type="match status" value="2"/>
</dbReference>
<dbReference type="Pfam" id="PF00018">
    <property type="entry name" value="SH3_1"/>
    <property type="match status" value="2"/>
</dbReference>
<organism evidence="8 9">
    <name type="scientific">Parthenolecanium corni</name>
    <dbReference type="NCBI Taxonomy" id="536013"/>
    <lineage>
        <taxon>Eukaryota</taxon>
        <taxon>Metazoa</taxon>
        <taxon>Ecdysozoa</taxon>
        <taxon>Arthropoda</taxon>
        <taxon>Hexapoda</taxon>
        <taxon>Insecta</taxon>
        <taxon>Pterygota</taxon>
        <taxon>Neoptera</taxon>
        <taxon>Paraneoptera</taxon>
        <taxon>Hemiptera</taxon>
        <taxon>Sternorrhyncha</taxon>
        <taxon>Coccoidea</taxon>
        <taxon>Coccidae</taxon>
        <taxon>Parthenolecanium</taxon>
    </lineage>
</organism>
<dbReference type="CDD" id="cd00174">
    <property type="entry name" value="SH3"/>
    <property type="match status" value="1"/>
</dbReference>
<dbReference type="PANTHER" id="PTHR14167:SF81">
    <property type="entry name" value="ENDOPHILIN-A"/>
    <property type="match status" value="1"/>
</dbReference>
<dbReference type="InterPro" id="IPR036028">
    <property type="entry name" value="SH3-like_dom_sf"/>
</dbReference>
<evidence type="ECO:0000256" key="2">
    <source>
        <dbReference type="ARBA" id="ARBA00022443"/>
    </source>
</evidence>
<feature type="compositionally biased region" description="Low complexity" evidence="6">
    <location>
        <begin position="202"/>
        <end position="212"/>
    </location>
</feature>